<dbReference type="Gene3D" id="3.40.50.300">
    <property type="entry name" value="P-loop containing nucleotide triphosphate hydrolases"/>
    <property type="match status" value="1"/>
</dbReference>
<dbReference type="InterPro" id="IPR027417">
    <property type="entry name" value="P-loop_NTPase"/>
</dbReference>
<gene>
    <name evidence="1" type="ORF">AB3U87_17465</name>
</gene>
<sequence length="179" mass="20369">MKKIILVNGIPASGKSRIAQMLAERLNAPVLSIDGIKEPFMLQFADIIDRPLNRKLGYAAYEAMFNIVRMAPEKTLFIMDAWFGFREKEILKHYLAVSGCQHTVEIWNQISPQLVAQRYKSRCACRVKGHPGEDYIPELMDLAGKARPMQLGHTFIADQDKGINDSEIISWIECFLSRV</sequence>
<proteinExistence type="predicted"/>
<keyword evidence="2" id="KW-1185">Reference proteome</keyword>
<evidence type="ECO:0000313" key="2">
    <source>
        <dbReference type="Proteomes" id="UP001605250"/>
    </source>
</evidence>
<dbReference type="EMBL" id="JBGCUC010000017">
    <property type="protein sequence ID" value="MFG6078145.1"/>
    <property type="molecule type" value="Genomic_DNA"/>
</dbReference>
<organism evidence="1 2">
    <name type="scientific">Erwinia plantamica</name>
    <dbReference type="NCBI Taxonomy" id="3237104"/>
    <lineage>
        <taxon>Bacteria</taxon>
        <taxon>Pseudomonadati</taxon>
        <taxon>Pseudomonadota</taxon>
        <taxon>Gammaproteobacteria</taxon>
        <taxon>Enterobacterales</taxon>
        <taxon>Erwiniaceae</taxon>
        <taxon>Erwinia</taxon>
    </lineage>
</organism>
<accession>A0ABW7CS60</accession>
<name>A0ABW7CS60_9GAMM</name>
<comment type="caution">
    <text evidence="1">The sequence shown here is derived from an EMBL/GenBank/DDBJ whole genome shotgun (WGS) entry which is preliminary data.</text>
</comment>
<dbReference type="Proteomes" id="UP001605250">
    <property type="component" value="Unassembled WGS sequence"/>
</dbReference>
<protein>
    <submittedName>
        <fullName evidence="1">AAA family ATPase</fullName>
    </submittedName>
</protein>
<dbReference type="RefSeq" id="WP_253454630.1">
    <property type="nucleotide sequence ID" value="NZ_JBGCUC010000017.1"/>
</dbReference>
<dbReference type="SUPFAM" id="SSF52540">
    <property type="entry name" value="P-loop containing nucleoside triphosphate hydrolases"/>
    <property type="match status" value="1"/>
</dbReference>
<evidence type="ECO:0000313" key="1">
    <source>
        <dbReference type="EMBL" id="MFG6078145.1"/>
    </source>
</evidence>
<reference evidence="1 2" key="1">
    <citation type="submission" date="2024-07" db="EMBL/GenBank/DDBJ databases">
        <title>Novel bacterial strain Erwinia sp. OPT-41 promoting growth of various crops.</title>
        <authorList>
            <person name="Egorshina A."/>
            <person name="Lukyantsev M.A."/>
            <person name="Golubev S.N."/>
            <person name="Muratova A.Y."/>
            <person name="Bulygina E.A."/>
        </authorList>
    </citation>
    <scope>NUCLEOTIDE SEQUENCE [LARGE SCALE GENOMIC DNA]</scope>
    <source>
        <strain evidence="1 2">OPT-41</strain>
    </source>
</reference>